<dbReference type="EMBL" id="AOMF01000141">
    <property type="protein sequence ID" value="EMA54331.1"/>
    <property type="molecule type" value="Genomic_DNA"/>
</dbReference>
<name>M0N8W6_9EURY</name>
<accession>M0N8W6</accession>
<dbReference type="AlphaFoldDB" id="M0N8W6"/>
<dbReference type="Pfam" id="PF13439">
    <property type="entry name" value="Glyco_transf_4"/>
    <property type="match status" value="1"/>
</dbReference>
<keyword evidence="4" id="KW-1185">Reference proteome</keyword>
<evidence type="ECO:0000313" key="4">
    <source>
        <dbReference type="Proteomes" id="UP000011680"/>
    </source>
</evidence>
<dbReference type="GO" id="GO:0016757">
    <property type="term" value="F:glycosyltransferase activity"/>
    <property type="evidence" value="ECO:0007669"/>
    <property type="project" value="InterPro"/>
</dbReference>
<dbReference type="STRING" id="1227457.C451_06770"/>
<dbReference type="PANTHER" id="PTHR12526">
    <property type="entry name" value="GLYCOSYLTRANSFERASE"/>
    <property type="match status" value="1"/>
</dbReference>
<dbReference type="PANTHER" id="PTHR12526:SF630">
    <property type="entry name" value="GLYCOSYLTRANSFERASE"/>
    <property type="match status" value="1"/>
</dbReference>
<feature type="domain" description="Glycosyltransferase subfamily 4-like N-terminal" evidence="2">
    <location>
        <begin position="14"/>
        <end position="172"/>
    </location>
</feature>
<gene>
    <name evidence="3" type="ORF">C451_06770</name>
</gene>
<dbReference type="PATRIC" id="fig|1227457.3.peg.1212"/>
<evidence type="ECO:0000259" key="2">
    <source>
        <dbReference type="Pfam" id="PF13439"/>
    </source>
</evidence>
<evidence type="ECO:0000259" key="1">
    <source>
        <dbReference type="Pfam" id="PF00534"/>
    </source>
</evidence>
<dbReference type="RefSeq" id="WP_007738997.1">
    <property type="nucleotide sequence ID" value="NZ_AOMF01000141.1"/>
</dbReference>
<reference evidence="3 4" key="1">
    <citation type="journal article" date="2014" name="PLoS Genet.">
        <title>Phylogenetically driven sequencing of extremely halophilic archaea reveals strategies for static and dynamic osmo-response.</title>
        <authorList>
            <person name="Becker E.A."/>
            <person name="Seitzer P.M."/>
            <person name="Tritt A."/>
            <person name="Larsen D."/>
            <person name="Krusor M."/>
            <person name="Yao A.I."/>
            <person name="Wu D."/>
            <person name="Madern D."/>
            <person name="Eisen J.A."/>
            <person name="Darling A.E."/>
            <person name="Facciotti M.T."/>
        </authorList>
    </citation>
    <scope>NUCLEOTIDE SEQUENCE [LARGE SCALE GENOMIC DNA]</scope>
    <source>
        <strain evidence="3 4">JCM 13552</strain>
    </source>
</reference>
<evidence type="ECO:0000313" key="3">
    <source>
        <dbReference type="EMBL" id="EMA54331.1"/>
    </source>
</evidence>
<dbReference type="SUPFAM" id="SSF53756">
    <property type="entry name" value="UDP-Glycosyltransferase/glycogen phosphorylase"/>
    <property type="match status" value="1"/>
</dbReference>
<dbReference type="CDD" id="cd03801">
    <property type="entry name" value="GT4_PimA-like"/>
    <property type="match status" value="1"/>
</dbReference>
<proteinExistence type="predicted"/>
<dbReference type="Pfam" id="PF00534">
    <property type="entry name" value="Glycos_transf_1"/>
    <property type="match status" value="1"/>
</dbReference>
<dbReference type="eggNOG" id="arCOG01403">
    <property type="taxonomic scope" value="Archaea"/>
</dbReference>
<organism evidence="3 4">
    <name type="scientific">Halococcus thailandensis JCM 13552</name>
    <dbReference type="NCBI Taxonomy" id="1227457"/>
    <lineage>
        <taxon>Archaea</taxon>
        <taxon>Methanobacteriati</taxon>
        <taxon>Methanobacteriota</taxon>
        <taxon>Stenosarchaea group</taxon>
        <taxon>Halobacteria</taxon>
        <taxon>Halobacteriales</taxon>
        <taxon>Halococcaceae</taxon>
        <taxon>Halococcus</taxon>
    </lineage>
</organism>
<protein>
    <submittedName>
        <fullName evidence="3">Glycosyltransferase</fullName>
    </submittedName>
</protein>
<sequence length="386" mass="43274">MKICFLVNELAPAGAQTLLLDIVRNTDADDIEYTVCFIEGDDSLASDFENEDVRVVDFGAKFKFDPRTIGRILRFFRHKEFDILHAHLPYSQTLGRVFGRIGGVKHVISTQHNVPTNYHPITGTFERITRRLDSRTIAVSEGIERAFTGSARQYEPNQRDQWCTIYNGVNVSEFNERVMAADTTILESQYAIRDGPIFLSVGRYVPAKAQHDLIAAMNRVVREQSDAQLFIVGWGELADELHQTVANFALENNVTITGRVSNDDLYRFYSCSDAFVSSSVREGLPIAHLEAMAAELPVVATEIPGVEEIIEHGRTGFLAPARSPSELADRMIEVVTADEPFGMNGYERAAAMFDIEDTAAAHVELYRELCGNTPKLNNMPRDRKHI</sequence>
<keyword evidence="3" id="KW-0808">Transferase</keyword>
<dbReference type="Proteomes" id="UP000011680">
    <property type="component" value="Unassembled WGS sequence"/>
</dbReference>
<dbReference type="OrthoDB" id="132546at2157"/>
<dbReference type="InterPro" id="IPR028098">
    <property type="entry name" value="Glyco_trans_4-like_N"/>
</dbReference>
<dbReference type="Gene3D" id="3.40.50.2000">
    <property type="entry name" value="Glycogen Phosphorylase B"/>
    <property type="match status" value="2"/>
</dbReference>
<feature type="domain" description="Glycosyl transferase family 1" evidence="1">
    <location>
        <begin position="192"/>
        <end position="337"/>
    </location>
</feature>
<comment type="caution">
    <text evidence="3">The sequence shown here is derived from an EMBL/GenBank/DDBJ whole genome shotgun (WGS) entry which is preliminary data.</text>
</comment>
<dbReference type="InterPro" id="IPR001296">
    <property type="entry name" value="Glyco_trans_1"/>
</dbReference>